<organism evidence="1 2">
    <name type="scientific">Neurospora intermedia</name>
    <dbReference type="NCBI Taxonomy" id="5142"/>
    <lineage>
        <taxon>Eukaryota</taxon>
        <taxon>Fungi</taxon>
        <taxon>Dikarya</taxon>
        <taxon>Ascomycota</taxon>
        <taxon>Pezizomycotina</taxon>
        <taxon>Sordariomycetes</taxon>
        <taxon>Sordariomycetidae</taxon>
        <taxon>Sordariales</taxon>
        <taxon>Sordariaceae</taxon>
        <taxon>Neurospora</taxon>
    </lineage>
</organism>
<reference evidence="1 2" key="1">
    <citation type="submission" date="2023-09" db="EMBL/GenBank/DDBJ databases">
        <title>Multi-omics analysis of a traditional fermented food reveals byproduct-associated fungal strains for waste-to-food upcycling.</title>
        <authorList>
            <consortium name="Lawrence Berkeley National Laboratory"/>
            <person name="Rekdal V.M."/>
            <person name="Villalobos-Escobedo J.M."/>
            <person name="Rodriguez-Valeron N."/>
            <person name="Garcia M.O."/>
            <person name="Vasquez D.P."/>
            <person name="Damayanti I."/>
            <person name="Sorensen P.M."/>
            <person name="Baidoo E.E."/>
            <person name="De Carvalho A.C."/>
            <person name="Riley R."/>
            <person name="Lipzen A."/>
            <person name="He G."/>
            <person name="Yan M."/>
            <person name="Haridas S."/>
            <person name="Daum C."/>
            <person name="Yoshinaga Y."/>
            <person name="Ng V."/>
            <person name="Grigoriev I.V."/>
            <person name="Munk R."/>
            <person name="Nuraida L."/>
            <person name="Wijaya C.H."/>
            <person name="Morales P.-C."/>
            <person name="Keasling J.D."/>
        </authorList>
    </citation>
    <scope>NUCLEOTIDE SEQUENCE [LARGE SCALE GENOMIC DNA]</scope>
    <source>
        <strain evidence="1 2">FGSC 2613</strain>
    </source>
</reference>
<dbReference type="Proteomes" id="UP001451303">
    <property type="component" value="Unassembled WGS sequence"/>
</dbReference>
<dbReference type="EMBL" id="JAVLET010000004">
    <property type="protein sequence ID" value="KAL0470384.1"/>
    <property type="molecule type" value="Genomic_DNA"/>
</dbReference>
<comment type="caution">
    <text evidence="1">The sequence shown here is derived from an EMBL/GenBank/DDBJ whole genome shotgun (WGS) entry which is preliminary data.</text>
</comment>
<evidence type="ECO:0000313" key="1">
    <source>
        <dbReference type="EMBL" id="KAL0470384.1"/>
    </source>
</evidence>
<gene>
    <name evidence="1" type="ORF">QR685DRAFT_441321</name>
</gene>
<name>A0ABR3DCI1_NEUIN</name>
<sequence length="56" mass="6254">GMYLMVRSASGAKAAADSRLARAPNQRARLAYTLGKHSGRQPRNSNIIIKLYEIFY</sequence>
<protein>
    <submittedName>
        <fullName evidence="1">Uncharacterized protein</fullName>
    </submittedName>
</protein>
<proteinExistence type="predicted"/>
<feature type="non-terminal residue" evidence="1">
    <location>
        <position position="1"/>
    </location>
</feature>
<evidence type="ECO:0000313" key="2">
    <source>
        <dbReference type="Proteomes" id="UP001451303"/>
    </source>
</evidence>
<keyword evidence="2" id="KW-1185">Reference proteome</keyword>
<accession>A0ABR3DCI1</accession>